<proteinExistence type="predicted"/>
<reference evidence="1 2" key="1">
    <citation type="journal article" date="2016" name="Biochim. Biophys. Acta">
        <title>Characterization of red-shifted phycobilisomes isolated from the chlorophyll f-containing cyanobacterium Halomicronema hongdechloris.</title>
        <authorList>
            <person name="Li Y."/>
            <person name="Lin Y."/>
            <person name="Garvey C.J."/>
            <person name="Birch D."/>
            <person name="Corkery R.W."/>
            <person name="Loughlin P.C."/>
            <person name="Scheer H."/>
            <person name="Willows R.D."/>
            <person name="Chen M."/>
        </authorList>
    </citation>
    <scope>NUCLEOTIDE SEQUENCE [LARGE SCALE GENOMIC DNA]</scope>
    <source>
        <strain evidence="1 2">C2206</strain>
    </source>
</reference>
<evidence type="ECO:0000313" key="1">
    <source>
        <dbReference type="EMBL" id="ASC73966.1"/>
    </source>
</evidence>
<dbReference type="Proteomes" id="UP000191901">
    <property type="component" value="Chromosome"/>
</dbReference>
<keyword evidence="2" id="KW-1185">Reference proteome</keyword>
<gene>
    <name evidence="1" type="ORF">XM38_049400</name>
</gene>
<name>A0A1Z3HUK9_9CYAN</name>
<evidence type="ECO:0000313" key="2">
    <source>
        <dbReference type="Proteomes" id="UP000191901"/>
    </source>
</evidence>
<dbReference type="KEGG" id="hhg:XM38_049400"/>
<dbReference type="EMBL" id="CP021983">
    <property type="protein sequence ID" value="ASC73966.1"/>
    <property type="molecule type" value="Genomic_DNA"/>
</dbReference>
<dbReference type="RefSeq" id="WP_088431260.1">
    <property type="nucleotide sequence ID" value="NZ_CP021983.2"/>
</dbReference>
<dbReference type="AlphaFoldDB" id="A0A1Z3HUK9"/>
<sequence>MNTSRITRKTGIDTDTSQLLDFIKAPIEDIIHVLDSVVPIEIQRNVYGRRIRVDNSGYLFYQIRDNAWTTIEYIATGHLQISRYIPEVIKALRVKAVHYEYNDTTEFMNYVCFDSTGVLDSYGSNNVSEQYFEEDVDPVSYVDQLLKDQGIYALCGRWSGHFADSGSSLEIIDPSILPDDFMAFHYIILPQ</sequence>
<organism evidence="1 2">
    <name type="scientific">Halomicronema hongdechloris C2206</name>
    <dbReference type="NCBI Taxonomy" id="1641165"/>
    <lineage>
        <taxon>Bacteria</taxon>
        <taxon>Bacillati</taxon>
        <taxon>Cyanobacteriota</taxon>
        <taxon>Cyanophyceae</taxon>
        <taxon>Nodosilineales</taxon>
        <taxon>Nodosilineaceae</taxon>
        <taxon>Halomicronema</taxon>
    </lineage>
</organism>
<accession>A0A1Z3HUK9</accession>
<protein>
    <submittedName>
        <fullName evidence="1">Uncharacterized protein</fullName>
    </submittedName>
</protein>